<dbReference type="InterPro" id="IPR003680">
    <property type="entry name" value="Flavodoxin_fold"/>
</dbReference>
<evidence type="ECO:0000256" key="1">
    <source>
        <dbReference type="ARBA" id="ARBA00006252"/>
    </source>
</evidence>
<feature type="domain" description="Flavodoxin-like fold" evidence="3">
    <location>
        <begin position="13"/>
        <end position="155"/>
    </location>
</feature>
<keyword evidence="2" id="KW-0560">Oxidoreductase</keyword>
<proteinExistence type="inferred from homology"/>
<evidence type="ECO:0000259" key="3">
    <source>
        <dbReference type="Pfam" id="PF02525"/>
    </source>
</evidence>
<dbReference type="Gene3D" id="3.40.50.360">
    <property type="match status" value="1"/>
</dbReference>
<comment type="similarity">
    <text evidence="1">Belongs to the NAD(P)H dehydrogenase (quinone) family.</text>
</comment>
<dbReference type="GO" id="GO:0003955">
    <property type="term" value="F:NAD(P)H dehydrogenase (quinone) activity"/>
    <property type="evidence" value="ECO:0007669"/>
    <property type="project" value="TreeGrafter"/>
</dbReference>
<dbReference type="PANTHER" id="PTHR10204">
    <property type="entry name" value="NAD P H OXIDOREDUCTASE-RELATED"/>
    <property type="match status" value="1"/>
</dbReference>
<reference evidence="4" key="1">
    <citation type="submission" date="2020-05" db="EMBL/GenBank/DDBJ databases">
        <authorList>
            <person name="Chiriac C."/>
            <person name="Salcher M."/>
            <person name="Ghai R."/>
            <person name="Kavagutti S V."/>
        </authorList>
    </citation>
    <scope>NUCLEOTIDE SEQUENCE</scope>
</reference>
<protein>
    <submittedName>
        <fullName evidence="4">Unannotated protein</fullName>
    </submittedName>
</protein>
<dbReference type="InterPro" id="IPR029039">
    <property type="entry name" value="Flavoprotein-like_sf"/>
</dbReference>
<dbReference type="InterPro" id="IPR051545">
    <property type="entry name" value="NAD(P)H_dehydrogenase_qn"/>
</dbReference>
<dbReference type="Pfam" id="PF02525">
    <property type="entry name" value="Flavodoxin_2"/>
    <property type="match status" value="1"/>
</dbReference>
<dbReference type="PANTHER" id="PTHR10204:SF34">
    <property type="entry name" value="NAD(P)H DEHYDROGENASE [QUINONE] 1 ISOFORM 1"/>
    <property type="match status" value="1"/>
</dbReference>
<accession>A0A6J6EVV4</accession>
<dbReference type="EMBL" id="CAEZSR010000151">
    <property type="protein sequence ID" value="CAB4580710.1"/>
    <property type="molecule type" value="Genomic_DNA"/>
</dbReference>
<organism evidence="4">
    <name type="scientific">freshwater metagenome</name>
    <dbReference type="NCBI Taxonomy" id="449393"/>
    <lineage>
        <taxon>unclassified sequences</taxon>
        <taxon>metagenomes</taxon>
        <taxon>ecological metagenomes</taxon>
    </lineage>
</organism>
<dbReference type="SUPFAM" id="SSF52218">
    <property type="entry name" value="Flavoproteins"/>
    <property type="match status" value="1"/>
</dbReference>
<dbReference type="AlphaFoldDB" id="A0A6J6EVV4"/>
<sequence>MSGGRAGRGGRAYVVFCHPTHDSFIGAALQRTLAGLERHGYEVRVSDLYAEGFRPELDLHDRRIHLVDHRSEPELRHELQGYIEHLRWCDTLILVYPTWWSGQPAMLKGWFDRVWAAGVAWELPEGHNRIRPLLRNIHTMVAVTSHGSSKLVNAMEGETGKRTMTRALRVACNVRCRTCWIAFYGIDRATPDARTRFLDRVEARMAKL</sequence>
<dbReference type="GO" id="GO:0005829">
    <property type="term" value="C:cytosol"/>
    <property type="evidence" value="ECO:0007669"/>
    <property type="project" value="TreeGrafter"/>
</dbReference>
<evidence type="ECO:0000313" key="4">
    <source>
        <dbReference type="EMBL" id="CAB4580710.1"/>
    </source>
</evidence>
<name>A0A6J6EVV4_9ZZZZ</name>
<gene>
    <name evidence="4" type="ORF">UFOPK1493_03053</name>
</gene>
<evidence type="ECO:0000256" key="2">
    <source>
        <dbReference type="ARBA" id="ARBA00023002"/>
    </source>
</evidence>